<evidence type="ECO:0000313" key="6">
    <source>
        <dbReference type="Proteomes" id="UP001488838"/>
    </source>
</evidence>
<dbReference type="GO" id="GO:0005840">
    <property type="term" value="C:ribosome"/>
    <property type="evidence" value="ECO:0007669"/>
    <property type="project" value="UniProtKB-KW"/>
</dbReference>
<dbReference type="GO" id="GO:0003735">
    <property type="term" value="F:structural constituent of ribosome"/>
    <property type="evidence" value="ECO:0007669"/>
    <property type="project" value="InterPro"/>
</dbReference>
<keyword evidence="2" id="KW-0687">Ribonucleoprotein</keyword>
<comment type="caution">
    <text evidence="5">The sequence shown here is derived from an EMBL/GenBank/DDBJ whole genome shotgun (WGS) entry which is preliminary data.</text>
</comment>
<dbReference type="Proteomes" id="UP001488838">
    <property type="component" value="Unassembled WGS sequence"/>
</dbReference>
<evidence type="ECO:0000256" key="2">
    <source>
        <dbReference type="ARBA" id="ARBA00023274"/>
    </source>
</evidence>
<evidence type="ECO:0000256" key="3">
    <source>
        <dbReference type="ARBA" id="ARBA00035298"/>
    </source>
</evidence>
<evidence type="ECO:0000259" key="4">
    <source>
        <dbReference type="Pfam" id="PF01020"/>
    </source>
</evidence>
<sequence>MYIQSSGIVPYVDAARRLQAITRGLYLSSITIMELLLCLLTQKYNYSEMICPKHYAVLYLSWQKRCSHTNNQHPKKGK</sequence>
<dbReference type="AlphaFoldDB" id="A0AAW0JF04"/>
<dbReference type="InterPro" id="IPR001975">
    <property type="entry name" value="Ribosomal_eL40_dom"/>
</dbReference>
<dbReference type="EMBL" id="JBBHLL010000042">
    <property type="protein sequence ID" value="KAK7825087.1"/>
    <property type="molecule type" value="Genomic_DNA"/>
</dbReference>
<dbReference type="Gene3D" id="4.10.1060.50">
    <property type="match status" value="1"/>
</dbReference>
<keyword evidence="6" id="KW-1185">Reference proteome</keyword>
<proteinExistence type="predicted"/>
<accession>A0AAW0JF04</accession>
<organism evidence="5 6">
    <name type="scientific">Myodes glareolus</name>
    <name type="common">Bank vole</name>
    <name type="synonym">Clethrionomys glareolus</name>
    <dbReference type="NCBI Taxonomy" id="447135"/>
    <lineage>
        <taxon>Eukaryota</taxon>
        <taxon>Metazoa</taxon>
        <taxon>Chordata</taxon>
        <taxon>Craniata</taxon>
        <taxon>Vertebrata</taxon>
        <taxon>Euteleostomi</taxon>
        <taxon>Mammalia</taxon>
        <taxon>Eutheria</taxon>
        <taxon>Euarchontoglires</taxon>
        <taxon>Glires</taxon>
        <taxon>Rodentia</taxon>
        <taxon>Myomorpha</taxon>
        <taxon>Muroidea</taxon>
        <taxon>Cricetidae</taxon>
        <taxon>Arvicolinae</taxon>
        <taxon>Myodes</taxon>
    </lineage>
</organism>
<protein>
    <recommendedName>
        <fullName evidence="3">Ubiquitin-ribosomal protein eL40 fusion protein</fullName>
    </recommendedName>
</protein>
<dbReference type="Pfam" id="PF01020">
    <property type="entry name" value="Ribosomal_L40e"/>
    <property type="match status" value="1"/>
</dbReference>
<name>A0AAW0JF04_MYOGA</name>
<reference evidence="5 6" key="1">
    <citation type="journal article" date="2023" name="bioRxiv">
        <title>Conserved and derived expression patterns and positive selection on dental genes reveal complex evolutionary context of ever-growing rodent molars.</title>
        <authorList>
            <person name="Calamari Z.T."/>
            <person name="Song A."/>
            <person name="Cohen E."/>
            <person name="Akter M."/>
            <person name="Roy R.D."/>
            <person name="Hallikas O."/>
            <person name="Christensen M.M."/>
            <person name="Li P."/>
            <person name="Marangoni P."/>
            <person name="Jernvall J."/>
            <person name="Klein O.D."/>
        </authorList>
    </citation>
    <scope>NUCLEOTIDE SEQUENCE [LARGE SCALE GENOMIC DNA]</scope>
    <source>
        <strain evidence="5">V071</strain>
    </source>
</reference>
<dbReference type="InterPro" id="IPR038587">
    <property type="entry name" value="Ribosomal_eL40_sf"/>
</dbReference>
<gene>
    <name evidence="5" type="ORF">U0070_014844</name>
</gene>
<evidence type="ECO:0000256" key="1">
    <source>
        <dbReference type="ARBA" id="ARBA00022980"/>
    </source>
</evidence>
<keyword evidence="1" id="KW-0689">Ribosomal protein</keyword>
<dbReference type="GO" id="GO:0006412">
    <property type="term" value="P:translation"/>
    <property type="evidence" value="ECO:0007669"/>
    <property type="project" value="InterPro"/>
</dbReference>
<dbReference type="GO" id="GO:1990904">
    <property type="term" value="C:ribonucleoprotein complex"/>
    <property type="evidence" value="ECO:0007669"/>
    <property type="project" value="UniProtKB-KW"/>
</dbReference>
<evidence type="ECO:0000313" key="5">
    <source>
        <dbReference type="EMBL" id="KAK7825087.1"/>
    </source>
</evidence>
<feature type="domain" description="Large ribosomal subunit protein eL40" evidence="4">
    <location>
        <begin position="37"/>
        <end position="76"/>
    </location>
</feature>